<dbReference type="GO" id="GO:0004519">
    <property type="term" value="F:endonuclease activity"/>
    <property type="evidence" value="ECO:0007669"/>
    <property type="project" value="UniProtKB-KW"/>
</dbReference>
<dbReference type="NCBIfam" id="TIGR00632">
    <property type="entry name" value="vsr"/>
    <property type="match status" value="1"/>
</dbReference>
<evidence type="ECO:0000256" key="6">
    <source>
        <dbReference type="PIRNR" id="PIRNR018267"/>
    </source>
</evidence>
<dbReference type="REBASE" id="20637">
    <property type="entry name" value="V.RopB4ORF60P"/>
</dbReference>
<dbReference type="GO" id="GO:0006298">
    <property type="term" value="P:mismatch repair"/>
    <property type="evidence" value="ECO:0007669"/>
    <property type="project" value="UniProtKB-UniRule"/>
</dbReference>
<comment type="similarity">
    <text evidence="6">Belongs to the vsr family.</text>
</comment>
<geneLocation type="plasmid" evidence="7 8">
    <name>pROB02</name>
</geneLocation>
<dbReference type="PATRIC" id="fig|632772.20.peg.8381"/>
<dbReference type="Pfam" id="PF03852">
    <property type="entry name" value="Vsr"/>
    <property type="match status" value="1"/>
</dbReference>
<evidence type="ECO:0000256" key="3">
    <source>
        <dbReference type="ARBA" id="ARBA00022763"/>
    </source>
</evidence>
<evidence type="ECO:0000313" key="8">
    <source>
        <dbReference type="Proteomes" id="UP000002212"/>
    </source>
</evidence>
<evidence type="ECO:0000256" key="4">
    <source>
        <dbReference type="ARBA" id="ARBA00022801"/>
    </source>
</evidence>
<dbReference type="HOGENOM" id="CLU_111913_2_1_11"/>
<keyword evidence="2 6" id="KW-0255">Endonuclease</keyword>
<dbReference type="Gene3D" id="3.40.960.10">
    <property type="entry name" value="VSR Endonuclease"/>
    <property type="match status" value="1"/>
</dbReference>
<accession>C1BDG9</accession>
<evidence type="ECO:0000313" key="7">
    <source>
        <dbReference type="EMBL" id="BAH47022.1"/>
    </source>
</evidence>
<reference evidence="7 8" key="2">
    <citation type="submission" date="2009-03" db="EMBL/GenBank/DDBJ databases">
        <title>Comparison of the complete genome sequences of Rhodococcus erythropolis PR4 and Rhodococcus opacus B4.</title>
        <authorList>
            <person name="Takarada H."/>
            <person name="Sekine M."/>
            <person name="Hosoyama A."/>
            <person name="Yamada R."/>
            <person name="Fujisawa T."/>
            <person name="Omata S."/>
            <person name="Shimizu A."/>
            <person name="Tsukatani N."/>
            <person name="Tanikawa S."/>
            <person name="Fujita N."/>
            <person name="Harayama S."/>
        </authorList>
    </citation>
    <scope>NUCLEOTIDE SEQUENCE [LARGE SCALE GENOMIC DNA]</scope>
    <source>
        <strain evidence="7 8">B4</strain>
        <plasmid evidence="7 8">pROB02</plasmid>
    </source>
</reference>
<evidence type="ECO:0000256" key="5">
    <source>
        <dbReference type="ARBA" id="ARBA00023204"/>
    </source>
</evidence>
<dbReference type="InterPro" id="IPR011335">
    <property type="entry name" value="Restrct_endonuc-II-like"/>
</dbReference>
<dbReference type="Proteomes" id="UP000002212">
    <property type="component" value="Plasmid pROB02"/>
</dbReference>
<evidence type="ECO:0000256" key="2">
    <source>
        <dbReference type="ARBA" id="ARBA00022759"/>
    </source>
</evidence>
<dbReference type="AlphaFoldDB" id="C1BDG9"/>
<gene>
    <name evidence="7" type="primary">vsr</name>
    <name evidence="7" type="ordered locus">ROP_pROB02-00090</name>
</gene>
<dbReference type="EC" id="3.1.-.-" evidence="6"/>
<name>C1BDG9_RHOOB</name>
<comment type="function">
    <text evidence="6">May nick specific sequences that contain T:G mispairs resulting from m5C-deamination.</text>
</comment>
<organism evidence="7 8">
    <name type="scientific">Rhodococcus opacus (strain B4)</name>
    <dbReference type="NCBI Taxonomy" id="632772"/>
    <lineage>
        <taxon>Bacteria</taxon>
        <taxon>Bacillati</taxon>
        <taxon>Actinomycetota</taxon>
        <taxon>Actinomycetes</taxon>
        <taxon>Mycobacteriales</taxon>
        <taxon>Nocardiaceae</taxon>
        <taxon>Rhodococcus</taxon>
    </lineage>
</organism>
<dbReference type="PIRSF" id="PIRSF018267">
    <property type="entry name" value="VSR_endonuc"/>
    <property type="match status" value="1"/>
</dbReference>
<protein>
    <recommendedName>
        <fullName evidence="6">Very short patch repair endonuclease</fullName>
        <ecNumber evidence="6">3.1.-.-</ecNumber>
    </recommendedName>
</protein>
<reference evidence="7 8" key="1">
    <citation type="journal article" date="2005" name="J. Biosci. Bioeng.">
        <title>Isolation and characterization of benzene-tolerant Rhodococcus opacus strains.</title>
        <authorList>
            <person name="Na K.S."/>
            <person name="Kuroda A."/>
            <person name="Takiguchi N."/>
            <person name="Ikeda T."/>
            <person name="Ohtake H."/>
            <person name="Kato J."/>
        </authorList>
    </citation>
    <scope>NUCLEOTIDE SEQUENCE [LARGE SCALE GENOMIC DNA]</scope>
    <source>
        <strain evidence="7 8">B4</strain>
        <plasmid evidence="7">pROB02</plasmid>
    </source>
</reference>
<keyword evidence="5 6" id="KW-0234">DNA repair</keyword>
<keyword evidence="7" id="KW-0614">Plasmid</keyword>
<keyword evidence="4 6" id="KW-0378">Hydrolase</keyword>
<keyword evidence="3 6" id="KW-0227">DNA damage</keyword>
<dbReference type="CDD" id="cd00221">
    <property type="entry name" value="Vsr"/>
    <property type="match status" value="1"/>
</dbReference>
<dbReference type="InterPro" id="IPR004603">
    <property type="entry name" value="DNA_mismatch_endonuc_vsr"/>
</dbReference>
<dbReference type="EMBL" id="AP011117">
    <property type="protein sequence ID" value="BAH47022.1"/>
    <property type="molecule type" value="Genomic_DNA"/>
</dbReference>
<proteinExistence type="inferred from homology"/>
<evidence type="ECO:0000256" key="1">
    <source>
        <dbReference type="ARBA" id="ARBA00022722"/>
    </source>
</evidence>
<dbReference type="KEGG" id="rop:ROP_pROB02-00090"/>
<dbReference type="SUPFAM" id="SSF52980">
    <property type="entry name" value="Restriction endonuclease-like"/>
    <property type="match status" value="1"/>
</dbReference>
<keyword evidence="1 6" id="KW-0540">Nuclease</keyword>
<dbReference type="GO" id="GO:0016787">
    <property type="term" value="F:hydrolase activity"/>
    <property type="evidence" value="ECO:0007669"/>
    <property type="project" value="UniProtKB-KW"/>
</dbReference>
<sequence>MATSAGRSRNMQAIRRADTKPEIRLRSALHALGFRYRKDYPIRIDGRLIRPDIVFTRRKVVVFVDGCFWHSCPEHGRNPAVNERYWSPKLRRNAERDVEQTRLLESAGWRVLRIWEHVPLDDAVATVTASLT</sequence>